<feature type="transmembrane region" description="Helical" evidence="9">
    <location>
        <begin position="80"/>
        <end position="99"/>
    </location>
</feature>
<feature type="region of interest" description="Disordered" evidence="8">
    <location>
        <begin position="208"/>
        <end position="231"/>
    </location>
</feature>
<dbReference type="PANTHER" id="PTHR46164:SF3">
    <property type="entry name" value="ATF6, ISOFORM C"/>
    <property type="match status" value="1"/>
</dbReference>
<evidence type="ECO:0000313" key="12">
    <source>
        <dbReference type="Proteomes" id="UP000027135"/>
    </source>
</evidence>
<dbReference type="OMA" id="LLWINES"/>
<dbReference type="Proteomes" id="UP000027135">
    <property type="component" value="Unassembled WGS sequence"/>
</dbReference>
<dbReference type="eggNOG" id="KOG4343">
    <property type="taxonomic scope" value="Eukaryota"/>
</dbReference>
<dbReference type="EMBL" id="KK852771">
    <property type="protein sequence ID" value="KDR16855.1"/>
    <property type="molecule type" value="Genomic_DNA"/>
</dbReference>
<feature type="compositionally biased region" description="Basic and acidic residues" evidence="8">
    <location>
        <begin position="352"/>
        <end position="368"/>
    </location>
</feature>
<evidence type="ECO:0000256" key="3">
    <source>
        <dbReference type="ARBA" id="ARBA00023015"/>
    </source>
</evidence>
<feature type="coiled-coil region" evidence="7">
    <location>
        <begin position="21"/>
        <end position="62"/>
    </location>
</feature>
<evidence type="ECO:0000256" key="2">
    <source>
        <dbReference type="ARBA" id="ARBA00009050"/>
    </source>
</evidence>
<keyword evidence="4" id="KW-0238">DNA-binding</keyword>
<dbReference type="AlphaFoldDB" id="A0A067RAV8"/>
<keyword evidence="6" id="KW-0539">Nucleus</keyword>
<dbReference type="PANTHER" id="PTHR46164">
    <property type="entry name" value="ATF6, ISOFORM C"/>
    <property type="match status" value="1"/>
</dbReference>
<keyword evidence="9" id="KW-1133">Transmembrane helix</keyword>
<keyword evidence="7" id="KW-0175">Coiled coil</keyword>
<dbReference type="InterPro" id="IPR004827">
    <property type="entry name" value="bZIP"/>
</dbReference>
<reference evidence="11 12" key="1">
    <citation type="journal article" date="2014" name="Nat. Commun.">
        <title>Molecular traces of alternative social organization in a termite genome.</title>
        <authorList>
            <person name="Terrapon N."/>
            <person name="Li C."/>
            <person name="Robertson H.M."/>
            <person name="Ji L."/>
            <person name="Meng X."/>
            <person name="Booth W."/>
            <person name="Chen Z."/>
            <person name="Childers C.P."/>
            <person name="Glastad K.M."/>
            <person name="Gokhale K."/>
            <person name="Gowin J."/>
            <person name="Gronenberg W."/>
            <person name="Hermansen R.A."/>
            <person name="Hu H."/>
            <person name="Hunt B.G."/>
            <person name="Huylmans A.K."/>
            <person name="Khalil S.M."/>
            <person name="Mitchell R.D."/>
            <person name="Munoz-Torres M.C."/>
            <person name="Mustard J.A."/>
            <person name="Pan H."/>
            <person name="Reese J.T."/>
            <person name="Scharf M.E."/>
            <person name="Sun F."/>
            <person name="Vogel H."/>
            <person name="Xiao J."/>
            <person name="Yang W."/>
            <person name="Yang Z."/>
            <person name="Yang Z."/>
            <person name="Zhou J."/>
            <person name="Zhu J."/>
            <person name="Brent C.S."/>
            <person name="Elsik C.G."/>
            <person name="Goodisman M.A."/>
            <person name="Liberles D.A."/>
            <person name="Roe R.M."/>
            <person name="Vargo E.L."/>
            <person name="Vilcinskas A."/>
            <person name="Wang J."/>
            <person name="Bornberg-Bauer E."/>
            <person name="Korb J."/>
            <person name="Zhang G."/>
            <person name="Liebig J."/>
        </authorList>
    </citation>
    <scope>NUCLEOTIDE SEQUENCE [LARGE SCALE GENOMIC DNA]</scope>
    <source>
        <tissue evidence="11">Whole organism</tissue>
    </source>
</reference>
<dbReference type="STRING" id="136037.A0A067RAV8"/>
<dbReference type="GO" id="GO:0030968">
    <property type="term" value="P:endoplasmic reticulum unfolded protein response"/>
    <property type="evidence" value="ECO:0007669"/>
    <property type="project" value="TreeGrafter"/>
</dbReference>
<dbReference type="SMART" id="SM00338">
    <property type="entry name" value="BRLZ"/>
    <property type="match status" value="1"/>
</dbReference>
<dbReference type="GO" id="GO:0016020">
    <property type="term" value="C:membrane"/>
    <property type="evidence" value="ECO:0007669"/>
    <property type="project" value="UniProtKB-SubCell"/>
</dbReference>
<gene>
    <name evidence="11" type="ORF">L798_08597</name>
</gene>
<keyword evidence="3" id="KW-0805">Transcription regulation</keyword>
<evidence type="ECO:0000313" key="11">
    <source>
        <dbReference type="EMBL" id="KDR16855.1"/>
    </source>
</evidence>
<dbReference type="InterPro" id="IPR046347">
    <property type="entry name" value="bZIP_sf"/>
</dbReference>
<dbReference type="InterPro" id="IPR051882">
    <property type="entry name" value="ATF_bZIP_TF"/>
</dbReference>
<dbReference type="Pfam" id="PF00170">
    <property type="entry name" value="bZIP_1"/>
    <property type="match status" value="1"/>
</dbReference>
<protein>
    <submittedName>
        <fullName evidence="11">Cyclic AMP-dependent transcription factor ATF-6 beta</fullName>
    </submittedName>
</protein>
<feature type="region of interest" description="Disordered" evidence="8">
    <location>
        <begin position="332"/>
        <end position="382"/>
    </location>
</feature>
<dbReference type="FunCoup" id="A0A067RAV8">
    <property type="interactions" value="645"/>
</dbReference>
<dbReference type="SUPFAM" id="SSF57959">
    <property type="entry name" value="Leucine zipper domain"/>
    <property type="match status" value="1"/>
</dbReference>
<dbReference type="GO" id="GO:0005634">
    <property type="term" value="C:nucleus"/>
    <property type="evidence" value="ECO:0007669"/>
    <property type="project" value="TreeGrafter"/>
</dbReference>
<evidence type="ECO:0000256" key="6">
    <source>
        <dbReference type="ARBA" id="ARBA00023242"/>
    </source>
</evidence>
<evidence type="ECO:0000259" key="10">
    <source>
        <dbReference type="PROSITE" id="PS50217"/>
    </source>
</evidence>
<comment type="similarity">
    <text evidence="2">Belongs to the bZIP family. ATF subfamily.</text>
</comment>
<evidence type="ECO:0000256" key="4">
    <source>
        <dbReference type="ARBA" id="ARBA00023125"/>
    </source>
</evidence>
<proteinExistence type="inferred from homology"/>
<comment type="subcellular location">
    <subcellularLocation>
        <location evidence="1">Membrane</location>
        <topology evidence="1">Single-pass membrane protein</topology>
    </subcellularLocation>
</comment>
<evidence type="ECO:0000256" key="5">
    <source>
        <dbReference type="ARBA" id="ARBA00023163"/>
    </source>
</evidence>
<keyword evidence="9" id="KW-0812">Transmembrane</keyword>
<accession>A0A067RAV8</accession>
<dbReference type="GO" id="GO:0000978">
    <property type="term" value="F:RNA polymerase II cis-regulatory region sequence-specific DNA binding"/>
    <property type="evidence" value="ECO:0007669"/>
    <property type="project" value="TreeGrafter"/>
</dbReference>
<dbReference type="CDD" id="cd14700">
    <property type="entry name" value="bZIP_ATF6"/>
    <property type="match status" value="1"/>
</dbReference>
<feature type="domain" description="BZIP" evidence="10">
    <location>
        <begin position="3"/>
        <end position="57"/>
    </location>
</feature>
<keyword evidence="5" id="KW-0804">Transcription</keyword>
<dbReference type="PROSITE" id="PS50217">
    <property type="entry name" value="BZIP"/>
    <property type="match status" value="1"/>
</dbReference>
<organism evidence="11 12">
    <name type="scientific">Zootermopsis nevadensis</name>
    <name type="common">Dampwood termite</name>
    <dbReference type="NCBI Taxonomy" id="136037"/>
    <lineage>
        <taxon>Eukaryota</taxon>
        <taxon>Metazoa</taxon>
        <taxon>Ecdysozoa</taxon>
        <taxon>Arthropoda</taxon>
        <taxon>Hexapoda</taxon>
        <taxon>Insecta</taxon>
        <taxon>Pterygota</taxon>
        <taxon>Neoptera</taxon>
        <taxon>Polyneoptera</taxon>
        <taxon>Dictyoptera</taxon>
        <taxon>Blattodea</taxon>
        <taxon>Blattoidea</taxon>
        <taxon>Termitoidae</taxon>
        <taxon>Termopsidae</taxon>
        <taxon>Zootermopsis</taxon>
    </lineage>
</organism>
<keyword evidence="9" id="KW-0472">Membrane</keyword>
<evidence type="ECO:0000256" key="8">
    <source>
        <dbReference type="SAM" id="MobiDB-lite"/>
    </source>
</evidence>
<keyword evidence="12" id="KW-1185">Reference proteome</keyword>
<feature type="compositionally biased region" description="Polar residues" evidence="8">
    <location>
        <begin position="340"/>
        <end position="351"/>
    </location>
</feature>
<dbReference type="Gene3D" id="1.20.5.170">
    <property type="match status" value="1"/>
</dbReference>
<name>A0A067RAV8_ZOONE</name>
<feature type="compositionally biased region" description="Basic residues" evidence="8">
    <location>
        <begin position="213"/>
        <end position="227"/>
    </location>
</feature>
<evidence type="ECO:0000256" key="9">
    <source>
        <dbReference type="SAM" id="Phobius"/>
    </source>
</evidence>
<sequence length="437" mass="49904">MKAIKRQQRMIKNRESACLSRKKKKEYVTSLENQISELQQENVQLKLENIALKERLSLYEENSTWKRPGVLNGNIRKTTAVLAVLFMVSFNIGSLGGLFHQGPDPLGELQGSPASQKLPSFRHGRSLLWSDMDRRNFPSVEDPFSDVNPISNTSNIHATCPMFINQTESIRLDSELRRWIGVDLESENLTHQPKPEVKSLGELLLPVPTTKPQSHKFKPKTKRKQQISRRQPAVSNEVEVYGIRPQYYNYAAFFEAIHRRDDTFYVVSFSGDHLLVPALAHNKTVRPKMSLVLPALPFNESMTAPPNHVTMMQIDCEVTNTQLLHVKKGDIPAHLRQNDTGHYSNSTASDKPSTKDQADDDFTSERRPAMTRSQPYRPYFVKPNHKKFMDNGEFPSEPKISVEFGSSNPYNITSNRMSNLSNVLSSKDYMKKDPRFT</sequence>
<dbReference type="GO" id="GO:0000981">
    <property type="term" value="F:DNA-binding transcription factor activity, RNA polymerase II-specific"/>
    <property type="evidence" value="ECO:0007669"/>
    <property type="project" value="TreeGrafter"/>
</dbReference>
<evidence type="ECO:0000256" key="7">
    <source>
        <dbReference type="SAM" id="Coils"/>
    </source>
</evidence>
<dbReference type="InParanoid" id="A0A067RAV8"/>
<evidence type="ECO:0000256" key="1">
    <source>
        <dbReference type="ARBA" id="ARBA00004167"/>
    </source>
</evidence>